<name>A0A161SN47_9BACL</name>
<sequence>MILQTVIKILSEIKESPELLSTLKPETDIINEVGLDSLQMINFVLAIEDAFDVEIDFDNFDIDHLSSVQAFVAFLEKEQAAIANGAGGQAAEQPILYRT</sequence>
<dbReference type="SUPFAM" id="SSF47336">
    <property type="entry name" value="ACP-like"/>
    <property type="match status" value="1"/>
</dbReference>
<dbReference type="InterPro" id="IPR036736">
    <property type="entry name" value="ACP-like_sf"/>
</dbReference>
<dbReference type="EMBL" id="LQRA01000001">
    <property type="protein sequence ID" value="KZE84444.1"/>
    <property type="molecule type" value="Genomic_DNA"/>
</dbReference>
<gene>
    <name evidence="2" type="ORF">AV654_00625</name>
</gene>
<protein>
    <submittedName>
        <fullName evidence="2">D-alanyl carrier protein</fullName>
    </submittedName>
</protein>
<dbReference type="OrthoDB" id="1449405at2"/>
<dbReference type="Gene3D" id="1.10.1200.10">
    <property type="entry name" value="ACP-like"/>
    <property type="match status" value="1"/>
</dbReference>
<dbReference type="Pfam" id="PF00550">
    <property type="entry name" value="PP-binding"/>
    <property type="match status" value="1"/>
</dbReference>
<evidence type="ECO:0000259" key="1">
    <source>
        <dbReference type="PROSITE" id="PS50075"/>
    </source>
</evidence>
<evidence type="ECO:0000313" key="2">
    <source>
        <dbReference type="EMBL" id="KZE84444.1"/>
    </source>
</evidence>
<dbReference type="AlphaFoldDB" id="A0A161SN47"/>
<organism evidence="2 3">
    <name type="scientific">Paenibacillus elgii</name>
    <dbReference type="NCBI Taxonomy" id="189691"/>
    <lineage>
        <taxon>Bacteria</taxon>
        <taxon>Bacillati</taxon>
        <taxon>Bacillota</taxon>
        <taxon>Bacilli</taxon>
        <taxon>Bacillales</taxon>
        <taxon>Paenibacillaceae</taxon>
        <taxon>Paenibacillus</taxon>
    </lineage>
</organism>
<dbReference type="PROSITE" id="PS50075">
    <property type="entry name" value="CARRIER"/>
    <property type="match status" value="1"/>
</dbReference>
<dbReference type="Proteomes" id="UP000076563">
    <property type="component" value="Unassembled WGS sequence"/>
</dbReference>
<dbReference type="RefSeq" id="WP_063177609.1">
    <property type="nucleotide sequence ID" value="NZ_LQRA01000001.1"/>
</dbReference>
<reference evidence="3" key="1">
    <citation type="submission" date="2016-01" db="EMBL/GenBank/DDBJ databases">
        <title>Draft genome of Chromobacterium sp. F49.</title>
        <authorList>
            <person name="Hong K.W."/>
        </authorList>
    </citation>
    <scope>NUCLEOTIDE SEQUENCE [LARGE SCALE GENOMIC DNA]</scope>
    <source>
        <strain evidence="3">M63</strain>
    </source>
</reference>
<keyword evidence="3" id="KW-1185">Reference proteome</keyword>
<feature type="domain" description="Carrier" evidence="1">
    <location>
        <begin position="1"/>
        <end position="79"/>
    </location>
</feature>
<accession>A0A161SN47</accession>
<dbReference type="InterPro" id="IPR009081">
    <property type="entry name" value="PP-bd_ACP"/>
</dbReference>
<evidence type="ECO:0000313" key="3">
    <source>
        <dbReference type="Proteomes" id="UP000076563"/>
    </source>
</evidence>
<proteinExistence type="predicted"/>
<dbReference type="eggNOG" id="COG0236">
    <property type="taxonomic scope" value="Bacteria"/>
</dbReference>
<comment type="caution">
    <text evidence="2">The sequence shown here is derived from an EMBL/GenBank/DDBJ whole genome shotgun (WGS) entry which is preliminary data.</text>
</comment>
<dbReference type="STRING" id="1007103.GCA_000213315_06232"/>